<organism evidence="8 9">
    <name type="scientific">Amphibalanus amphitrite</name>
    <name type="common">Striped barnacle</name>
    <name type="synonym">Balanus amphitrite</name>
    <dbReference type="NCBI Taxonomy" id="1232801"/>
    <lineage>
        <taxon>Eukaryota</taxon>
        <taxon>Metazoa</taxon>
        <taxon>Ecdysozoa</taxon>
        <taxon>Arthropoda</taxon>
        <taxon>Crustacea</taxon>
        <taxon>Multicrustacea</taxon>
        <taxon>Cirripedia</taxon>
        <taxon>Thoracica</taxon>
        <taxon>Thoracicalcarea</taxon>
        <taxon>Balanomorpha</taxon>
        <taxon>Balanoidea</taxon>
        <taxon>Balanidae</taxon>
        <taxon>Amphibalaninae</taxon>
        <taxon>Amphibalanus</taxon>
    </lineage>
</organism>
<keyword evidence="9" id="KW-1185">Reference proteome</keyword>
<evidence type="ECO:0000256" key="1">
    <source>
        <dbReference type="ARBA" id="ARBA00022723"/>
    </source>
</evidence>
<reference evidence="8 9" key="1">
    <citation type="submission" date="2019-07" db="EMBL/GenBank/DDBJ databases">
        <title>Draft genome assembly of a fouling barnacle, Amphibalanus amphitrite (Darwin, 1854): The first reference genome for Thecostraca.</title>
        <authorList>
            <person name="Kim W."/>
        </authorList>
    </citation>
    <scope>NUCLEOTIDE SEQUENCE [LARGE SCALE GENOMIC DNA]</scope>
    <source>
        <strain evidence="8">SNU_AA5</strain>
        <tissue evidence="8">Soma without cirri and trophi</tissue>
    </source>
</reference>
<keyword evidence="4" id="KW-0862">Zinc</keyword>
<evidence type="ECO:0000256" key="2">
    <source>
        <dbReference type="ARBA" id="ARBA00022737"/>
    </source>
</evidence>
<feature type="compositionally biased region" description="Basic and acidic residues" evidence="6">
    <location>
        <begin position="57"/>
        <end position="74"/>
    </location>
</feature>
<evidence type="ECO:0000256" key="5">
    <source>
        <dbReference type="PROSITE-ProRule" id="PRU01371"/>
    </source>
</evidence>
<feature type="compositionally biased region" description="Basic residues" evidence="6">
    <location>
        <begin position="107"/>
        <end position="119"/>
    </location>
</feature>
<comment type="caution">
    <text evidence="8">The sequence shown here is derived from an EMBL/GenBank/DDBJ whole genome shotgun (WGS) entry which is preliminary data.</text>
</comment>
<sequence>MRLAVGPRELHVPNIEQRARTAVLSPGRSSSHSRSPPAVPRYRDGMPSPCVTCGKTENPERFHSHPEEGQREPARAAPRRFFRRRHSIQKPVPVRFHAQPSLDPAAKRKQQQRDKKRAQQRQQQEDEAQQRLREEEQQRHLAETLARYGRPAAGPTFVVCYVCGRQFGANSLPIHQPQCLERWFKSNTALPRRKRRPAPQPPDHLPEGTPIDEYNRLATLEAQRVSGEQQEQNQKRTPVPSTTPTPPVSKADESLFFIEF</sequence>
<dbReference type="PANTHER" id="PTHR13555:SF68">
    <property type="entry name" value="ZINC FINGER PROTEIN 474"/>
    <property type="match status" value="1"/>
</dbReference>
<evidence type="ECO:0000256" key="4">
    <source>
        <dbReference type="ARBA" id="ARBA00022833"/>
    </source>
</evidence>
<feature type="compositionally biased region" description="Polar residues" evidence="6">
    <location>
        <begin position="226"/>
        <end position="236"/>
    </location>
</feature>
<dbReference type="InterPro" id="IPR049899">
    <property type="entry name" value="Znf_C2HC_C3H"/>
</dbReference>
<evidence type="ECO:0000313" key="8">
    <source>
        <dbReference type="EMBL" id="KAF0287686.1"/>
    </source>
</evidence>
<feature type="compositionally biased region" description="Basic and acidic residues" evidence="6">
    <location>
        <begin position="128"/>
        <end position="138"/>
    </location>
</feature>
<gene>
    <name evidence="8" type="primary">ZNF474</name>
    <name evidence="8" type="ORF">FJT64_013898</name>
</gene>
<dbReference type="PANTHER" id="PTHR13555">
    <property type="entry name" value="C2H2 ZINC FINGER CGI-62-RELATED"/>
    <property type="match status" value="1"/>
</dbReference>
<keyword evidence="1" id="KW-0479">Metal-binding</keyword>
<accession>A0A6A4UYQ4</accession>
<feature type="compositionally biased region" description="Basic residues" evidence="6">
    <location>
        <begin position="77"/>
        <end position="88"/>
    </location>
</feature>
<proteinExistence type="predicted"/>
<feature type="compositionally biased region" description="Low complexity" evidence="6">
    <location>
        <begin position="25"/>
        <end position="36"/>
    </location>
</feature>
<dbReference type="Pfam" id="PF13913">
    <property type="entry name" value="zf-C2HC_2"/>
    <property type="match status" value="1"/>
</dbReference>
<dbReference type="AlphaFoldDB" id="A0A6A4UYQ4"/>
<dbReference type="EMBL" id="VIIS01002172">
    <property type="protein sequence ID" value="KAF0287686.1"/>
    <property type="molecule type" value="Genomic_DNA"/>
</dbReference>
<keyword evidence="2" id="KW-0677">Repeat</keyword>
<dbReference type="GO" id="GO:0008270">
    <property type="term" value="F:zinc ion binding"/>
    <property type="evidence" value="ECO:0007669"/>
    <property type="project" value="UniProtKB-KW"/>
</dbReference>
<evidence type="ECO:0000313" key="9">
    <source>
        <dbReference type="Proteomes" id="UP000440578"/>
    </source>
</evidence>
<keyword evidence="3 5" id="KW-0863">Zinc-finger</keyword>
<feature type="region of interest" description="Disordered" evidence="6">
    <location>
        <begin position="190"/>
        <end position="260"/>
    </location>
</feature>
<dbReference type="InterPro" id="IPR026319">
    <property type="entry name" value="ZC2HC1A/B-like"/>
</dbReference>
<dbReference type="Gene3D" id="3.30.160.60">
    <property type="entry name" value="Classic Zinc Finger"/>
    <property type="match status" value="1"/>
</dbReference>
<dbReference type="Proteomes" id="UP000440578">
    <property type="component" value="Unassembled WGS sequence"/>
</dbReference>
<dbReference type="PROSITE" id="PS52027">
    <property type="entry name" value="ZF_C2HC_C3H"/>
    <property type="match status" value="1"/>
</dbReference>
<protein>
    <submittedName>
        <fullName evidence="8">Zinc finger protein 474</fullName>
    </submittedName>
</protein>
<feature type="domain" description="C2HC/C3H-type" evidence="7">
    <location>
        <begin position="156"/>
        <end position="185"/>
    </location>
</feature>
<name>A0A6A4UYQ4_AMPAM</name>
<evidence type="ECO:0000256" key="6">
    <source>
        <dbReference type="SAM" id="MobiDB-lite"/>
    </source>
</evidence>
<evidence type="ECO:0000256" key="3">
    <source>
        <dbReference type="ARBA" id="ARBA00022771"/>
    </source>
</evidence>
<feature type="region of interest" description="Disordered" evidence="6">
    <location>
        <begin position="1"/>
        <end position="138"/>
    </location>
</feature>
<evidence type="ECO:0000259" key="7">
    <source>
        <dbReference type="PROSITE" id="PS52027"/>
    </source>
</evidence>
<dbReference type="OrthoDB" id="265955at2759"/>